<organism evidence="2 3">
    <name type="scientific">Coprinellus micaceus</name>
    <name type="common">Glistening ink-cap mushroom</name>
    <name type="synonym">Coprinus micaceus</name>
    <dbReference type="NCBI Taxonomy" id="71717"/>
    <lineage>
        <taxon>Eukaryota</taxon>
        <taxon>Fungi</taxon>
        <taxon>Dikarya</taxon>
        <taxon>Basidiomycota</taxon>
        <taxon>Agaricomycotina</taxon>
        <taxon>Agaricomycetes</taxon>
        <taxon>Agaricomycetidae</taxon>
        <taxon>Agaricales</taxon>
        <taxon>Agaricineae</taxon>
        <taxon>Psathyrellaceae</taxon>
        <taxon>Coprinellus</taxon>
    </lineage>
</organism>
<feature type="non-terminal residue" evidence="2">
    <location>
        <position position="121"/>
    </location>
</feature>
<name>A0A4Y7TWU5_COPMI</name>
<evidence type="ECO:0000313" key="3">
    <source>
        <dbReference type="Proteomes" id="UP000298030"/>
    </source>
</evidence>
<feature type="region of interest" description="Disordered" evidence="1">
    <location>
        <begin position="82"/>
        <end position="121"/>
    </location>
</feature>
<evidence type="ECO:0000256" key="1">
    <source>
        <dbReference type="SAM" id="MobiDB-lite"/>
    </source>
</evidence>
<comment type="caution">
    <text evidence="2">The sequence shown here is derived from an EMBL/GenBank/DDBJ whole genome shotgun (WGS) entry which is preliminary data.</text>
</comment>
<dbReference type="Proteomes" id="UP000298030">
    <property type="component" value="Unassembled WGS sequence"/>
</dbReference>
<evidence type="ECO:0000313" key="2">
    <source>
        <dbReference type="EMBL" id="TEB38627.1"/>
    </source>
</evidence>
<keyword evidence="3" id="KW-1185">Reference proteome</keyword>
<accession>A0A4Y7TWU5</accession>
<reference evidence="2 3" key="1">
    <citation type="journal article" date="2019" name="Nat. Ecol. Evol.">
        <title>Megaphylogeny resolves global patterns of mushroom evolution.</title>
        <authorList>
            <person name="Varga T."/>
            <person name="Krizsan K."/>
            <person name="Foldi C."/>
            <person name="Dima B."/>
            <person name="Sanchez-Garcia M."/>
            <person name="Sanchez-Ramirez S."/>
            <person name="Szollosi G.J."/>
            <person name="Szarkandi J.G."/>
            <person name="Papp V."/>
            <person name="Albert L."/>
            <person name="Andreopoulos W."/>
            <person name="Angelini C."/>
            <person name="Antonin V."/>
            <person name="Barry K.W."/>
            <person name="Bougher N.L."/>
            <person name="Buchanan P."/>
            <person name="Buyck B."/>
            <person name="Bense V."/>
            <person name="Catcheside P."/>
            <person name="Chovatia M."/>
            <person name="Cooper J."/>
            <person name="Damon W."/>
            <person name="Desjardin D."/>
            <person name="Finy P."/>
            <person name="Geml J."/>
            <person name="Haridas S."/>
            <person name="Hughes K."/>
            <person name="Justo A."/>
            <person name="Karasinski D."/>
            <person name="Kautmanova I."/>
            <person name="Kiss B."/>
            <person name="Kocsube S."/>
            <person name="Kotiranta H."/>
            <person name="LaButti K.M."/>
            <person name="Lechner B.E."/>
            <person name="Liimatainen K."/>
            <person name="Lipzen A."/>
            <person name="Lukacs Z."/>
            <person name="Mihaltcheva S."/>
            <person name="Morgado L.N."/>
            <person name="Niskanen T."/>
            <person name="Noordeloos M.E."/>
            <person name="Ohm R.A."/>
            <person name="Ortiz-Santana B."/>
            <person name="Ovrebo C."/>
            <person name="Racz N."/>
            <person name="Riley R."/>
            <person name="Savchenko A."/>
            <person name="Shiryaev A."/>
            <person name="Soop K."/>
            <person name="Spirin V."/>
            <person name="Szebenyi C."/>
            <person name="Tomsovsky M."/>
            <person name="Tulloss R.E."/>
            <person name="Uehling J."/>
            <person name="Grigoriev I.V."/>
            <person name="Vagvolgyi C."/>
            <person name="Papp T."/>
            <person name="Martin F.M."/>
            <person name="Miettinen O."/>
            <person name="Hibbett D.S."/>
            <person name="Nagy L.G."/>
        </authorList>
    </citation>
    <scope>NUCLEOTIDE SEQUENCE [LARGE SCALE GENOMIC DNA]</scope>
    <source>
        <strain evidence="2 3">FP101781</strain>
    </source>
</reference>
<protein>
    <submittedName>
        <fullName evidence="2">Uncharacterized protein</fullName>
    </submittedName>
</protein>
<sequence length="121" mass="13527">MQAGLYEDGDLRAETQLIAKAIAVYDHNRRLSHGQVQQTFVPAILFRGSALFFYKNPMTDELRNAVTIGTPVTRPITIQRFRPPVSVPWPGSYETDGHDRSGESEEDDPGSSGYEGTRMQL</sequence>
<feature type="compositionally biased region" description="Low complexity" evidence="1">
    <location>
        <begin position="110"/>
        <end position="121"/>
    </location>
</feature>
<dbReference type="AlphaFoldDB" id="A0A4Y7TWU5"/>
<dbReference type="EMBL" id="QPFP01000002">
    <property type="protein sequence ID" value="TEB38627.1"/>
    <property type="molecule type" value="Genomic_DNA"/>
</dbReference>
<gene>
    <name evidence="2" type="ORF">FA13DRAFT_1724550</name>
</gene>
<proteinExistence type="predicted"/>